<evidence type="ECO:0000313" key="1">
    <source>
        <dbReference type="EMBL" id="JAD70866.1"/>
    </source>
</evidence>
<reference evidence="1" key="1">
    <citation type="submission" date="2014-09" db="EMBL/GenBank/DDBJ databases">
        <authorList>
            <person name="Magalhaes I.L.F."/>
            <person name="Oliveira U."/>
            <person name="Santos F.R."/>
            <person name="Vidigal T.H.D.A."/>
            <person name="Brescovit A.D."/>
            <person name="Santos A.J."/>
        </authorList>
    </citation>
    <scope>NUCLEOTIDE SEQUENCE</scope>
    <source>
        <tissue evidence="1">Shoot tissue taken approximately 20 cm above the soil surface</tissue>
    </source>
</reference>
<reference evidence="1" key="2">
    <citation type="journal article" date="2015" name="Data Brief">
        <title>Shoot transcriptome of the giant reed, Arundo donax.</title>
        <authorList>
            <person name="Barrero R.A."/>
            <person name="Guerrero F.D."/>
            <person name="Moolhuijzen P."/>
            <person name="Goolsby J.A."/>
            <person name="Tidwell J."/>
            <person name="Bellgard S.E."/>
            <person name="Bellgard M.I."/>
        </authorList>
    </citation>
    <scope>NUCLEOTIDE SEQUENCE</scope>
    <source>
        <tissue evidence="1">Shoot tissue taken approximately 20 cm above the soil surface</tissue>
    </source>
</reference>
<dbReference type="EMBL" id="GBRH01227029">
    <property type="protein sequence ID" value="JAD70866.1"/>
    <property type="molecule type" value="Transcribed_RNA"/>
</dbReference>
<organism evidence="1">
    <name type="scientific">Arundo donax</name>
    <name type="common">Giant reed</name>
    <name type="synonym">Donax arundinaceus</name>
    <dbReference type="NCBI Taxonomy" id="35708"/>
    <lineage>
        <taxon>Eukaryota</taxon>
        <taxon>Viridiplantae</taxon>
        <taxon>Streptophyta</taxon>
        <taxon>Embryophyta</taxon>
        <taxon>Tracheophyta</taxon>
        <taxon>Spermatophyta</taxon>
        <taxon>Magnoliopsida</taxon>
        <taxon>Liliopsida</taxon>
        <taxon>Poales</taxon>
        <taxon>Poaceae</taxon>
        <taxon>PACMAD clade</taxon>
        <taxon>Arundinoideae</taxon>
        <taxon>Arundineae</taxon>
        <taxon>Arundo</taxon>
    </lineage>
</organism>
<name>A0A0A9C5K6_ARUDO</name>
<accession>A0A0A9C5K6</accession>
<protein>
    <submittedName>
        <fullName evidence="1">Uncharacterized protein</fullName>
    </submittedName>
</protein>
<proteinExistence type="predicted"/>
<sequence>MASSSLLTFHYISINFVSS</sequence>
<dbReference type="AlphaFoldDB" id="A0A0A9C5K6"/>